<dbReference type="Proteomes" id="UP000000845">
    <property type="component" value="Chromosome"/>
</dbReference>
<reference evidence="1 2" key="2">
    <citation type="journal article" date="2010" name="Stand. Genomic Sci.">
        <title>Complete genome sequence of Sebaldella termitidis type strain (NCTC 11300).</title>
        <authorList>
            <person name="Harmon-Smith M."/>
            <person name="Celia L."/>
            <person name="Chertkov O."/>
            <person name="Lapidus A."/>
            <person name="Copeland A."/>
            <person name="Glavina Del Rio T."/>
            <person name="Nolan M."/>
            <person name="Lucas S."/>
            <person name="Tice H."/>
            <person name="Cheng J.F."/>
            <person name="Han C."/>
            <person name="Detter J.C."/>
            <person name="Bruce D."/>
            <person name="Goodwin L."/>
            <person name="Pitluck S."/>
            <person name="Pati A."/>
            <person name="Liolios K."/>
            <person name="Ivanova N."/>
            <person name="Mavromatis K."/>
            <person name="Mikhailova N."/>
            <person name="Chen A."/>
            <person name="Palaniappan K."/>
            <person name="Land M."/>
            <person name="Hauser L."/>
            <person name="Chang Y.J."/>
            <person name="Jeffries C.D."/>
            <person name="Brettin T."/>
            <person name="Goker M."/>
            <person name="Beck B."/>
            <person name="Bristow J."/>
            <person name="Eisen J.A."/>
            <person name="Markowitz V."/>
            <person name="Hugenholtz P."/>
            <person name="Kyrpides N.C."/>
            <person name="Klenk H.P."/>
            <person name="Chen F."/>
        </authorList>
    </citation>
    <scope>NUCLEOTIDE SEQUENCE [LARGE SCALE GENOMIC DNA]</scope>
    <source>
        <strain evidence="2">ATCC 33386 / NCTC 11300</strain>
    </source>
</reference>
<gene>
    <name evidence="1" type="ordered locus">Sterm_1175</name>
</gene>
<evidence type="ECO:0000313" key="1">
    <source>
        <dbReference type="EMBL" id="ACZ08043.1"/>
    </source>
</evidence>
<dbReference type="AlphaFoldDB" id="D1AH09"/>
<proteinExistence type="predicted"/>
<dbReference type="RefSeq" id="WP_012860639.1">
    <property type="nucleotide sequence ID" value="NC_013517.1"/>
</dbReference>
<organism evidence="1 2">
    <name type="scientific">Sebaldella termitidis (strain ATCC 33386 / NCTC 11300)</name>
    <dbReference type="NCBI Taxonomy" id="526218"/>
    <lineage>
        <taxon>Bacteria</taxon>
        <taxon>Fusobacteriati</taxon>
        <taxon>Fusobacteriota</taxon>
        <taxon>Fusobacteriia</taxon>
        <taxon>Fusobacteriales</taxon>
        <taxon>Leptotrichiaceae</taxon>
        <taxon>Sebaldella</taxon>
    </lineage>
</organism>
<protein>
    <recommendedName>
        <fullName evidence="3">Lipoprotein</fullName>
    </recommendedName>
</protein>
<keyword evidence="2" id="KW-1185">Reference proteome</keyword>
<dbReference type="KEGG" id="str:Sterm_1175"/>
<dbReference type="HOGENOM" id="CLU_1184387_0_0_0"/>
<dbReference type="PROSITE" id="PS51257">
    <property type="entry name" value="PROKAR_LIPOPROTEIN"/>
    <property type="match status" value="1"/>
</dbReference>
<evidence type="ECO:0000313" key="2">
    <source>
        <dbReference type="Proteomes" id="UP000000845"/>
    </source>
</evidence>
<dbReference type="EMBL" id="CP001739">
    <property type="protein sequence ID" value="ACZ08043.1"/>
    <property type="molecule type" value="Genomic_DNA"/>
</dbReference>
<name>D1AH09_SEBTE</name>
<accession>D1AH09</accession>
<reference evidence="2" key="1">
    <citation type="submission" date="2009-09" db="EMBL/GenBank/DDBJ databases">
        <title>The complete chromosome of Sebaldella termitidis ATCC 33386.</title>
        <authorList>
            <consortium name="US DOE Joint Genome Institute (JGI-PGF)"/>
            <person name="Lucas S."/>
            <person name="Copeland A."/>
            <person name="Lapidus A."/>
            <person name="Glavina del Rio T."/>
            <person name="Dalin E."/>
            <person name="Tice H."/>
            <person name="Bruce D."/>
            <person name="Goodwin L."/>
            <person name="Pitluck S."/>
            <person name="Kyrpides N."/>
            <person name="Mavromatis K."/>
            <person name="Ivanova N."/>
            <person name="Mikhailova N."/>
            <person name="Sims D."/>
            <person name="Meincke L."/>
            <person name="Brettin T."/>
            <person name="Detter J.C."/>
            <person name="Han C."/>
            <person name="Larimer F."/>
            <person name="Land M."/>
            <person name="Hauser L."/>
            <person name="Markowitz V."/>
            <person name="Cheng J.F."/>
            <person name="Hugenholtz P."/>
            <person name="Woyke T."/>
            <person name="Wu D."/>
            <person name="Eisen J.A."/>
        </authorList>
    </citation>
    <scope>NUCLEOTIDE SEQUENCE [LARGE SCALE GENOMIC DNA]</scope>
    <source>
        <strain evidence="2">ATCC 33386 / NCTC 11300</strain>
    </source>
</reference>
<dbReference type="STRING" id="526218.Sterm_1175"/>
<dbReference type="eggNOG" id="ENOG5030WMR">
    <property type="taxonomic scope" value="Bacteria"/>
</dbReference>
<evidence type="ECO:0008006" key="3">
    <source>
        <dbReference type="Google" id="ProtNLM"/>
    </source>
</evidence>
<sequence length="234" mass="27178">MKKIICLFFLLLLFSCGKENKEINIRSGLDSIDSIGSVQEIKQEDIKDFWDLYSKTEKQIMDSFNEGDKYQNKYIADLDDKIREIDPSLSVEIKPNTDKDRVLTITANGIPELFPVVIKIAKAAPKDRLWKIEALKQRVELPIIIDYKGTILDSKTVEFTYKKSDDGRLELTVYYPLVTDDNLYITYIFLDGIIGEYDTARYIKNIEFAAKKNRAYRPLENLRNVLDNEIKSKK</sequence>